<protein>
    <recommendedName>
        <fullName evidence="2">F-box/LRR-repeat protein 15/At3g58940/PEG3-like LRR domain-containing protein</fullName>
    </recommendedName>
</protein>
<accession>A0A6A4LLS5</accession>
<keyword evidence="4" id="KW-1185">Reference proteome</keyword>
<dbReference type="EMBL" id="QEFC01000938">
    <property type="protein sequence ID" value="KAE9461766.1"/>
    <property type="molecule type" value="Genomic_DNA"/>
</dbReference>
<evidence type="ECO:0000313" key="3">
    <source>
        <dbReference type="EMBL" id="KAE9461766.1"/>
    </source>
</evidence>
<proteinExistence type="predicted"/>
<reference evidence="3 4" key="1">
    <citation type="journal article" date="2019" name="Genome Biol. Evol.">
        <title>The Rhododendron genome and chromosomal organization provide insight into shared whole-genome duplications across the heath family (Ericaceae).</title>
        <authorList>
            <person name="Soza V.L."/>
            <person name="Lindsley D."/>
            <person name="Waalkes A."/>
            <person name="Ramage E."/>
            <person name="Patwardhan R.P."/>
            <person name="Burton J.N."/>
            <person name="Adey A."/>
            <person name="Kumar A."/>
            <person name="Qiu R."/>
            <person name="Shendure J."/>
            <person name="Hall B."/>
        </authorList>
    </citation>
    <scope>NUCLEOTIDE SEQUENCE [LARGE SCALE GENOMIC DNA]</scope>
    <source>
        <strain evidence="3">RSF 1966-606</strain>
    </source>
</reference>
<evidence type="ECO:0000256" key="1">
    <source>
        <dbReference type="SAM" id="MobiDB-lite"/>
    </source>
</evidence>
<feature type="domain" description="F-box/LRR-repeat protein 15/At3g58940/PEG3-like LRR" evidence="2">
    <location>
        <begin position="36"/>
        <end position="94"/>
    </location>
</feature>
<name>A0A6A4LLS5_9ERIC</name>
<evidence type="ECO:0000313" key="4">
    <source>
        <dbReference type="Proteomes" id="UP000428333"/>
    </source>
</evidence>
<dbReference type="AlphaFoldDB" id="A0A6A4LLS5"/>
<feature type="non-terminal residue" evidence="3">
    <location>
        <position position="1"/>
    </location>
</feature>
<dbReference type="Proteomes" id="UP000428333">
    <property type="component" value="Linkage Group LG04"/>
</dbReference>
<dbReference type="InterPro" id="IPR055411">
    <property type="entry name" value="LRR_FXL15/At3g58940/PEG3-like"/>
</dbReference>
<dbReference type="Pfam" id="PF24758">
    <property type="entry name" value="LRR_At5g56370"/>
    <property type="match status" value="1"/>
</dbReference>
<sequence>MTSSVIILQNYVVHDDCYDTHLRSPCVLVNPKGNIGWKSLRKLSISKARLSDELLQKILSSCPVLEMLELYMYEGFSCLHVDNASLKKLILRSYQCPTPTYEEDDAEQDDEEAEAEHDNEEADAENDNGEDGAEASGAHGAEEDAADGGNTLEEDLADGENPVEEDEADDWHGFEEDEGGGEQDPEGLEISAPHLQSLEISGCIIVG</sequence>
<feature type="region of interest" description="Disordered" evidence="1">
    <location>
        <begin position="99"/>
        <end position="194"/>
    </location>
</feature>
<gene>
    <name evidence="3" type="ORF">C3L33_06324</name>
</gene>
<organism evidence="3 4">
    <name type="scientific">Rhododendron williamsianum</name>
    <dbReference type="NCBI Taxonomy" id="262921"/>
    <lineage>
        <taxon>Eukaryota</taxon>
        <taxon>Viridiplantae</taxon>
        <taxon>Streptophyta</taxon>
        <taxon>Embryophyta</taxon>
        <taxon>Tracheophyta</taxon>
        <taxon>Spermatophyta</taxon>
        <taxon>Magnoliopsida</taxon>
        <taxon>eudicotyledons</taxon>
        <taxon>Gunneridae</taxon>
        <taxon>Pentapetalae</taxon>
        <taxon>asterids</taxon>
        <taxon>Ericales</taxon>
        <taxon>Ericaceae</taxon>
        <taxon>Ericoideae</taxon>
        <taxon>Rhodoreae</taxon>
        <taxon>Rhododendron</taxon>
    </lineage>
</organism>
<comment type="caution">
    <text evidence="3">The sequence shown here is derived from an EMBL/GenBank/DDBJ whole genome shotgun (WGS) entry which is preliminary data.</text>
</comment>
<evidence type="ECO:0000259" key="2">
    <source>
        <dbReference type="Pfam" id="PF24758"/>
    </source>
</evidence>
<feature type="compositionally biased region" description="Acidic residues" evidence="1">
    <location>
        <begin position="152"/>
        <end position="187"/>
    </location>
</feature>
<dbReference type="SUPFAM" id="SSF52047">
    <property type="entry name" value="RNI-like"/>
    <property type="match status" value="1"/>
</dbReference>
<feature type="compositionally biased region" description="Acidic residues" evidence="1">
    <location>
        <begin position="101"/>
        <end position="133"/>
    </location>
</feature>